<keyword evidence="2" id="KW-1185">Reference proteome</keyword>
<sequence length="56" mass="6106">MTERKSPTDRQSLLSEADQLMEEALALLDGAQAYLPAAKLDEALSTLRLRTNTNGS</sequence>
<dbReference type="AlphaFoldDB" id="A0A1N6CVX7"/>
<proteinExistence type="predicted"/>
<dbReference type="STRING" id="1123272.SAMN02745824_1118"/>
<protein>
    <submittedName>
        <fullName evidence="1">Uncharacterized protein</fullName>
    </submittedName>
</protein>
<gene>
    <name evidence="1" type="ORF">SAMN02745824_1118</name>
</gene>
<evidence type="ECO:0000313" key="1">
    <source>
        <dbReference type="EMBL" id="SIN62711.1"/>
    </source>
</evidence>
<dbReference type="RefSeq" id="WP_159437033.1">
    <property type="nucleotide sequence ID" value="NZ_FSQW01000001.1"/>
</dbReference>
<accession>A0A1N6CVX7</accession>
<reference evidence="2" key="1">
    <citation type="submission" date="2016-11" db="EMBL/GenBank/DDBJ databases">
        <authorList>
            <person name="Varghese N."/>
            <person name="Submissions S."/>
        </authorList>
    </citation>
    <scope>NUCLEOTIDE SEQUENCE [LARGE SCALE GENOMIC DNA]</scope>
    <source>
        <strain evidence="2">DSM 22363</strain>
    </source>
</reference>
<name>A0A1N6CVX7_9SPHN</name>
<dbReference type="Proteomes" id="UP000185192">
    <property type="component" value="Unassembled WGS sequence"/>
</dbReference>
<organism evidence="1 2">
    <name type="scientific">Parasphingorhabdus marina DSM 22363</name>
    <dbReference type="NCBI Taxonomy" id="1123272"/>
    <lineage>
        <taxon>Bacteria</taxon>
        <taxon>Pseudomonadati</taxon>
        <taxon>Pseudomonadota</taxon>
        <taxon>Alphaproteobacteria</taxon>
        <taxon>Sphingomonadales</taxon>
        <taxon>Sphingomonadaceae</taxon>
        <taxon>Parasphingorhabdus</taxon>
    </lineage>
</organism>
<evidence type="ECO:0000313" key="2">
    <source>
        <dbReference type="Proteomes" id="UP000185192"/>
    </source>
</evidence>
<dbReference type="EMBL" id="FSQW01000001">
    <property type="protein sequence ID" value="SIN62711.1"/>
    <property type="molecule type" value="Genomic_DNA"/>
</dbReference>